<feature type="transmembrane region" description="Helical" evidence="7">
    <location>
        <begin position="289"/>
        <end position="308"/>
    </location>
</feature>
<feature type="transmembrane region" description="Helical" evidence="7">
    <location>
        <begin position="34"/>
        <end position="52"/>
    </location>
</feature>
<protein>
    <recommendedName>
        <fullName evidence="8">Acyltransferase 3 domain-containing protein</fullName>
    </recommendedName>
</protein>
<evidence type="ECO:0000313" key="10">
    <source>
        <dbReference type="Proteomes" id="UP000196587"/>
    </source>
</evidence>
<evidence type="ECO:0000313" key="9">
    <source>
        <dbReference type="EMBL" id="OUP33251.1"/>
    </source>
</evidence>
<dbReference type="GO" id="GO:0009246">
    <property type="term" value="P:enterobacterial common antigen biosynthetic process"/>
    <property type="evidence" value="ECO:0007669"/>
    <property type="project" value="TreeGrafter"/>
</dbReference>
<evidence type="ECO:0000256" key="1">
    <source>
        <dbReference type="ARBA" id="ARBA00004651"/>
    </source>
</evidence>
<dbReference type="EMBL" id="NFKE01000008">
    <property type="protein sequence ID" value="OUP33251.1"/>
    <property type="molecule type" value="Genomic_DNA"/>
</dbReference>
<dbReference type="Pfam" id="PF01757">
    <property type="entry name" value="Acyl_transf_3"/>
    <property type="match status" value="1"/>
</dbReference>
<evidence type="ECO:0000256" key="4">
    <source>
        <dbReference type="ARBA" id="ARBA00022692"/>
    </source>
</evidence>
<dbReference type="PANTHER" id="PTHR40074:SF2">
    <property type="entry name" value="O-ACETYLTRANSFERASE WECH"/>
    <property type="match status" value="1"/>
</dbReference>
<dbReference type="AlphaFoldDB" id="A0A1Y4JT26"/>
<comment type="caution">
    <text evidence="9">The sequence shown here is derived from an EMBL/GenBank/DDBJ whole genome shotgun (WGS) entry which is preliminary data.</text>
</comment>
<evidence type="ECO:0000256" key="6">
    <source>
        <dbReference type="ARBA" id="ARBA00023136"/>
    </source>
</evidence>
<evidence type="ECO:0000256" key="3">
    <source>
        <dbReference type="ARBA" id="ARBA00022475"/>
    </source>
</evidence>
<reference evidence="10" key="1">
    <citation type="submission" date="2017-04" db="EMBL/GenBank/DDBJ databases">
        <title>Function of individual gut microbiota members based on whole genome sequencing of pure cultures obtained from chicken caecum.</title>
        <authorList>
            <person name="Medvecky M."/>
            <person name="Cejkova D."/>
            <person name="Polansky O."/>
            <person name="Karasova D."/>
            <person name="Kubasova T."/>
            <person name="Cizek A."/>
            <person name="Rychlik I."/>
        </authorList>
    </citation>
    <scope>NUCLEOTIDE SEQUENCE [LARGE SCALE GENOMIC DNA]</scope>
    <source>
        <strain evidence="10">An189</strain>
    </source>
</reference>
<dbReference type="RefSeq" id="WP_143269491.1">
    <property type="nucleotide sequence ID" value="NZ_CALIXP010000085.1"/>
</dbReference>
<dbReference type="GO" id="GO:0005886">
    <property type="term" value="C:plasma membrane"/>
    <property type="evidence" value="ECO:0007669"/>
    <property type="project" value="UniProtKB-SubCell"/>
</dbReference>
<dbReference type="Proteomes" id="UP000196587">
    <property type="component" value="Unassembled WGS sequence"/>
</dbReference>
<evidence type="ECO:0000256" key="2">
    <source>
        <dbReference type="ARBA" id="ARBA00007400"/>
    </source>
</evidence>
<keyword evidence="5 7" id="KW-1133">Transmembrane helix</keyword>
<dbReference type="GO" id="GO:0016413">
    <property type="term" value="F:O-acetyltransferase activity"/>
    <property type="evidence" value="ECO:0007669"/>
    <property type="project" value="TreeGrafter"/>
</dbReference>
<feature type="transmembrane region" description="Helical" evidence="7">
    <location>
        <begin position="237"/>
        <end position="254"/>
    </location>
</feature>
<name>A0A1Y4JT26_9BACE</name>
<evidence type="ECO:0000259" key="8">
    <source>
        <dbReference type="Pfam" id="PF01757"/>
    </source>
</evidence>
<proteinExistence type="inferred from homology"/>
<feature type="transmembrane region" description="Helical" evidence="7">
    <location>
        <begin position="146"/>
        <end position="164"/>
    </location>
</feature>
<dbReference type="InterPro" id="IPR002656">
    <property type="entry name" value="Acyl_transf_3_dom"/>
</dbReference>
<evidence type="ECO:0000256" key="5">
    <source>
        <dbReference type="ARBA" id="ARBA00022989"/>
    </source>
</evidence>
<evidence type="ECO:0000256" key="7">
    <source>
        <dbReference type="SAM" id="Phobius"/>
    </source>
</evidence>
<accession>A0A1Y4JT26</accession>
<gene>
    <name evidence="9" type="ORF">B5F24_11555</name>
</gene>
<feature type="transmembrane region" description="Helical" evidence="7">
    <location>
        <begin position="111"/>
        <end position="134"/>
    </location>
</feature>
<sequence>MVSFFRGIAIFTIVIYHLIQTINTDPIIQKVAAFGGAGVHIFILCSGFGLYLSYLQKPINYITFLKKRLSRIYYPYIIIVILMAIHSSIQYNKFPLNEVLSHIFLYKMFSTQLDTSICYPFWFISTIIQFYIAWPLIVKIIQHKRGYIAALVISILYMTIVAVLKYSEFRVWNSFFLQYLWEFCLGMWIAEQLYTHNIKNNTLQVKYKYLIITMIIGIGLTGISGWKGGILKIYNDIFSLLGYSSCLCIIYRIGINTINRFFIWTSTFSYEIYLLHILIFSLMMTTSKYSYFVIVLCIPITYFISWGYSQLLKIIYNTQIIK</sequence>
<keyword evidence="4 7" id="KW-0812">Transmembrane</keyword>
<feature type="transmembrane region" description="Helical" evidence="7">
    <location>
        <begin position="207"/>
        <end position="225"/>
    </location>
</feature>
<feature type="transmembrane region" description="Helical" evidence="7">
    <location>
        <begin position="261"/>
        <end position="283"/>
    </location>
</feature>
<feature type="domain" description="Acyltransferase 3" evidence="8">
    <location>
        <begin position="4"/>
        <end position="306"/>
    </location>
</feature>
<feature type="transmembrane region" description="Helical" evidence="7">
    <location>
        <begin position="176"/>
        <end position="195"/>
    </location>
</feature>
<keyword evidence="3" id="KW-1003">Cell membrane</keyword>
<keyword evidence="6 7" id="KW-0472">Membrane</keyword>
<organism evidence="9 10">
    <name type="scientific">Bacteroides clarus</name>
    <dbReference type="NCBI Taxonomy" id="626929"/>
    <lineage>
        <taxon>Bacteria</taxon>
        <taxon>Pseudomonadati</taxon>
        <taxon>Bacteroidota</taxon>
        <taxon>Bacteroidia</taxon>
        <taxon>Bacteroidales</taxon>
        <taxon>Bacteroidaceae</taxon>
        <taxon>Bacteroides</taxon>
    </lineage>
</organism>
<comment type="similarity">
    <text evidence="2">Belongs to the acyltransferase 3 family.</text>
</comment>
<dbReference type="PANTHER" id="PTHR40074">
    <property type="entry name" value="O-ACETYLTRANSFERASE WECH"/>
    <property type="match status" value="1"/>
</dbReference>
<feature type="transmembrane region" description="Helical" evidence="7">
    <location>
        <begin position="73"/>
        <end position="91"/>
    </location>
</feature>
<comment type="subcellular location">
    <subcellularLocation>
        <location evidence="1">Cell membrane</location>
        <topology evidence="1">Multi-pass membrane protein</topology>
    </subcellularLocation>
</comment>